<reference evidence="5" key="2">
    <citation type="submission" date="2023-05" db="EMBL/GenBank/DDBJ databases">
        <authorList>
            <consortium name="Lawrence Berkeley National Laboratory"/>
            <person name="Steindorff A."/>
            <person name="Hensen N."/>
            <person name="Bonometti L."/>
            <person name="Westerberg I."/>
            <person name="Brannstrom I.O."/>
            <person name="Guillou S."/>
            <person name="Cros-Aarteil S."/>
            <person name="Calhoun S."/>
            <person name="Haridas S."/>
            <person name="Kuo A."/>
            <person name="Mondo S."/>
            <person name="Pangilinan J."/>
            <person name="Riley R."/>
            <person name="Labutti K."/>
            <person name="Andreopoulos B."/>
            <person name="Lipzen A."/>
            <person name="Chen C."/>
            <person name="Yanf M."/>
            <person name="Daum C."/>
            <person name="Ng V."/>
            <person name="Clum A."/>
            <person name="Ohm R."/>
            <person name="Martin F."/>
            <person name="Silar P."/>
            <person name="Natvig D."/>
            <person name="Lalanne C."/>
            <person name="Gautier V."/>
            <person name="Ament-Velasquez S.L."/>
            <person name="Kruys A."/>
            <person name="Hutchinson M.I."/>
            <person name="Powell A.J."/>
            <person name="Barry K."/>
            <person name="Miller A.N."/>
            <person name="Grigoriev I.V."/>
            <person name="Debuchy R."/>
            <person name="Gladieux P."/>
            <person name="Thoren M.H."/>
            <person name="Johannesson H."/>
        </authorList>
    </citation>
    <scope>NUCLEOTIDE SEQUENCE</scope>
    <source>
        <strain evidence="5">CBS 990.96</strain>
    </source>
</reference>
<reference evidence="5" key="1">
    <citation type="journal article" date="2023" name="Mol. Phylogenet. Evol.">
        <title>Genome-scale phylogeny and comparative genomics of the fungal order Sordariales.</title>
        <authorList>
            <person name="Hensen N."/>
            <person name="Bonometti L."/>
            <person name="Westerberg I."/>
            <person name="Brannstrom I.O."/>
            <person name="Guillou S."/>
            <person name="Cros-Aarteil S."/>
            <person name="Calhoun S."/>
            <person name="Haridas S."/>
            <person name="Kuo A."/>
            <person name="Mondo S."/>
            <person name="Pangilinan J."/>
            <person name="Riley R."/>
            <person name="LaButti K."/>
            <person name="Andreopoulos B."/>
            <person name="Lipzen A."/>
            <person name="Chen C."/>
            <person name="Yan M."/>
            <person name="Daum C."/>
            <person name="Ng V."/>
            <person name="Clum A."/>
            <person name="Steindorff A."/>
            <person name="Ohm R.A."/>
            <person name="Martin F."/>
            <person name="Silar P."/>
            <person name="Natvig D.O."/>
            <person name="Lalanne C."/>
            <person name="Gautier V."/>
            <person name="Ament-Velasquez S.L."/>
            <person name="Kruys A."/>
            <person name="Hutchinson M.I."/>
            <person name="Powell A.J."/>
            <person name="Barry K."/>
            <person name="Miller A.N."/>
            <person name="Grigoriev I.V."/>
            <person name="Debuchy R."/>
            <person name="Gladieux P."/>
            <person name="Hiltunen Thoren M."/>
            <person name="Johannesson H."/>
        </authorList>
    </citation>
    <scope>NUCLEOTIDE SEQUENCE</scope>
    <source>
        <strain evidence="5">CBS 990.96</strain>
    </source>
</reference>
<comment type="caution">
    <text evidence="5">The sequence shown here is derived from an EMBL/GenBank/DDBJ whole genome shotgun (WGS) entry which is preliminary data.</text>
</comment>
<keyword evidence="6" id="KW-1185">Reference proteome</keyword>
<dbReference type="Pfam" id="PF06441">
    <property type="entry name" value="EHN"/>
    <property type="match status" value="1"/>
</dbReference>
<dbReference type="InterPro" id="IPR029058">
    <property type="entry name" value="AB_hydrolase_fold"/>
</dbReference>
<dbReference type="InterPro" id="IPR010497">
    <property type="entry name" value="Epoxide_hydro_N"/>
</dbReference>
<dbReference type="AlphaFoldDB" id="A0AAN7BRL0"/>
<name>A0AAN7BRL0_9PEZI</name>
<dbReference type="Proteomes" id="UP001301958">
    <property type="component" value="Unassembled WGS sequence"/>
</dbReference>
<dbReference type="PIRSF" id="PIRSF001112">
    <property type="entry name" value="Epoxide_hydrolase"/>
    <property type="match status" value="1"/>
</dbReference>
<dbReference type="GO" id="GO:0004301">
    <property type="term" value="F:epoxide hydrolase activity"/>
    <property type="evidence" value="ECO:0007669"/>
    <property type="project" value="TreeGrafter"/>
</dbReference>
<evidence type="ECO:0000256" key="1">
    <source>
        <dbReference type="ARBA" id="ARBA00010088"/>
    </source>
</evidence>
<dbReference type="InterPro" id="IPR000639">
    <property type="entry name" value="Epox_hydrolase-like"/>
</dbReference>
<feature type="active site" description="Proton donor" evidence="3">
    <location>
        <position position="343"/>
    </location>
</feature>
<dbReference type="SUPFAM" id="SSF53474">
    <property type="entry name" value="alpha/beta-Hydrolases"/>
    <property type="match status" value="1"/>
</dbReference>
<dbReference type="Gene3D" id="3.40.50.1820">
    <property type="entry name" value="alpha/beta hydrolase"/>
    <property type="match status" value="1"/>
</dbReference>
<feature type="domain" description="Epoxide hydrolase N-terminal" evidence="4">
    <location>
        <begin position="19"/>
        <end position="136"/>
    </location>
</feature>
<evidence type="ECO:0000256" key="2">
    <source>
        <dbReference type="ARBA" id="ARBA00022801"/>
    </source>
</evidence>
<proteinExistence type="inferred from homology"/>
<dbReference type="GO" id="GO:0097176">
    <property type="term" value="P:epoxide metabolic process"/>
    <property type="evidence" value="ECO:0007669"/>
    <property type="project" value="TreeGrafter"/>
</dbReference>
<accession>A0AAN7BRL0</accession>
<comment type="similarity">
    <text evidence="1">Belongs to the peptidase S33 family.</text>
</comment>
<sequence length="425" mass="47932">MTTSPFSILPGTARKDAISSFTVNIPLSQLERTKTLLSLSNIAEECYENSMPDGAQSLGLRREWLIEARRVWETEFDWRTIESNINSFPNFTTSVPISRSPSKENIKIHFIGIFSSNPSATPVVLLHGWPGSILEYLPLLNLFLSKYPDPTQLPYHFIVPSLPGFTLSEPFPRDQHYGMEDVADVINHLMTTILGFNSYLVQGGDIGSRIGRVLGARYKECTSVLLNYSAFPAPEGFDMSTLSEKEMAGVKRGEWFRSNGCAYAMEQGTRPATIGLALSTNPVALLAWVGEKYLEWTDEGSFPPDAEFKESGYKYSKKLMQEIIASVAFYWVTGKIHSSFYSYREAFALQGPAPSSNAMYEVRKPKRFGFSYFPMEVMPTPRKWIEGYTDVEFWREHEVGGHFAALEQPGEIMRDLEDFVKGMEG</sequence>
<feature type="active site" description="Proton acceptor" evidence="3">
    <location>
        <position position="402"/>
    </location>
</feature>
<gene>
    <name evidence="5" type="ORF">QBC38DRAFT_499126</name>
</gene>
<feature type="active site" description="Nucleophile" evidence="3">
    <location>
        <position position="205"/>
    </location>
</feature>
<dbReference type="PANTHER" id="PTHR21661">
    <property type="entry name" value="EPOXIDE HYDROLASE 1-RELATED"/>
    <property type="match status" value="1"/>
</dbReference>
<dbReference type="InterPro" id="IPR016292">
    <property type="entry name" value="Epoxide_hydrolase"/>
</dbReference>
<keyword evidence="2 5" id="KW-0378">Hydrolase</keyword>
<dbReference type="EMBL" id="MU865327">
    <property type="protein sequence ID" value="KAK4227783.1"/>
    <property type="molecule type" value="Genomic_DNA"/>
</dbReference>
<evidence type="ECO:0000256" key="3">
    <source>
        <dbReference type="PIRSR" id="PIRSR001112-1"/>
    </source>
</evidence>
<evidence type="ECO:0000259" key="4">
    <source>
        <dbReference type="Pfam" id="PF06441"/>
    </source>
</evidence>
<dbReference type="PRINTS" id="PR00412">
    <property type="entry name" value="EPOXHYDRLASE"/>
</dbReference>
<evidence type="ECO:0000313" key="5">
    <source>
        <dbReference type="EMBL" id="KAK4227783.1"/>
    </source>
</evidence>
<dbReference type="PANTHER" id="PTHR21661:SF39">
    <property type="entry name" value="HYDROLASE, PUTATIVE (AFU_ORTHOLOGUE AFUA_3G08960)-RELATED"/>
    <property type="match status" value="1"/>
</dbReference>
<organism evidence="5 6">
    <name type="scientific">Podospora fimiseda</name>
    <dbReference type="NCBI Taxonomy" id="252190"/>
    <lineage>
        <taxon>Eukaryota</taxon>
        <taxon>Fungi</taxon>
        <taxon>Dikarya</taxon>
        <taxon>Ascomycota</taxon>
        <taxon>Pezizomycotina</taxon>
        <taxon>Sordariomycetes</taxon>
        <taxon>Sordariomycetidae</taxon>
        <taxon>Sordariales</taxon>
        <taxon>Podosporaceae</taxon>
        <taxon>Podospora</taxon>
    </lineage>
</organism>
<evidence type="ECO:0000313" key="6">
    <source>
        <dbReference type="Proteomes" id="UP001301958"/>
    </source>
</evidence>
<protein>
    <submittedName>
        <fullName evidence="5">Hydrolase</fullName>
    </submittedName>
</protein>